<comment type="catalytic activity">
    <reaction evidence="4">
        <text>N(1)-(5-phospho-beta-D-ribosyl)glycinamide + (6R)-10-formyltetrahydrofolate = N(2)-formyl-N(1)-(5-phospho-beta-D-ribosyl)glycinamide + (6S)-5,6,7,8-tetrahydrofolate + H(+)</text>
        <dbReference type="Rhea" id="RHEA:15053"/>
        <dbReference type="ChEBI" id="CHEBI:15378"/>
        <dbReference type="ChEBI" id="CHEBI:57453"/>
        <dbReference type="ChEBI" id="CHEBI:143788"/>
        <dbReference type="ChEBI" id="CHEBI:147286"/>
        <dbReference type="ChEBI" id="CHEBI:195366"/>
        <dbReference type="EC" id="2.1.2.2"/>
    </reaction>
</comment>
<evidence type="ECO:0000313" key="6">
    <source>
        <dbReference type="EMBL" id="OGI38834.1"/>
    </source>
</evidence>
<dbReference type="NCBIfam" id="TIGR00639">
    <property type="entry name" value="PurN"/>
    <property type="match status" value="1"/>
</dbReference>
<protein>
    <recommendedName>
        <fullName evidence="4">Phosphoribosylglycinamide formyltransferase</fullName>
        <ecNumber evidence="4">2.1.2.2</ecNumber>
    </recommendedName>
    <alternativeName>
        <fullName evidence="4">5'-phosphoribosylglycinamide transformylase</fullName>
    </alternativeName>
    <alternativeName>
        <fullName evidence="4">GAR transformylase</fullName>
        <shortName evidence="4">GART</shortName>
    </alternativeName>
</protein>
<accession>A0A1F6T137</accession>
<comment type="function">
    <text evidence="4">Catalyzes the transfer of a formyl group from 10-formyltetrahydrofolate to 5-phospho-ribosyl-glycinamide (GAR), producing 5-phospho-ribosyl-N-formylglycinamide (FGAR) and tetrahydrofolate.</text>
</comment>
<comment type="pathway">
    <text evidence="1 4">Purine metabolism; IMP biosynthesis via de novo pathway; N(2)-formyl-N(1)-(5-phospho-D-ribosyl)glycinamide from N(1)-(5-phospho-D-ribosyl)glycinamide (10-formyl THF route): step 1/1.</text>
</comment>
<dbReference type="EC" id="2.1.2.2" evidence="4"/>
<dbReference type="STRING" id="1817756.A2140_04045"/>
<dbReference type="GO" id="GO:0006189">
    <property type="term" value="P:'de novo' IMP biosynthetic process"/>
    <property type="evidence" value="ECO:0007669"/>
    <property type="project" value="UniProtKB-UniRule"/>
</dbReference>
<comment type="similarity">
    <text evidence="4">Belongs to the GART family.</text>
</comment>
<dbReference type="UniPathway" id="UPA00074">
    <property type="reaction ID" value="UER00126"/>
</dbReference>
<feature type="site" description="Raises pKa of active site His" evidence="4">
    <location>
        <position position="156"/>
    </location>
</feature>
<evidence type="ECO:0000256" key="4">
    <source>
        <dbReference type="HAMAP-Rule" id="MF_01930"/>
    </source>
</evidence>
<evidence type="ECO:0000256" key="3">
    <source>
        <dbReference type="ARBA" id="ARBA00022755"/>
    </source>
</evidence>
<feature type="binding site" evidence="4">
    <location>
        <begin position="23"/>
        <end position="25"/>
    </location>
    <ligand>
        <name>N(1)-(5-phospho-beta-D-ribosyl)glycinamide</name>
        <dbReference type="ChEBI" id="CHEBI:143788"/>
    </ligand>
</feature>
<dbReference type="InterPro" id="IPR036477">
    <property type="entry name" value="Formyl_transf_N_sf"/>
</dbReference>
<dbReference type="PANTHER" id="PTHR43369">
    <property type="entry name" value="PHOSPHORIBOSYLGLYCINAMIDE FORMYLTRANSFERASE"/>
    <property type="match status" value="1"/>
</dbReference>
<evidence type="ECO:0000256" key="1">
    <source>
        <dbReference type="ARBA" id="ARBA00005054"/>
    </source>
</evidence>
<dbReference type="PANTHER" id="PTHR43369:SF2">
    <property type="entry name" value="PHOSPHORIBOSYLGLYCINAMIDE FORMYLTRANSFERASE"/>
    <property type="match status" value="1"/>
</dbReference>
<gene>
    <name evidence="4" type="primary">purN</name>
    <name evidence="6" type="ORF">A2140_04045</name>
</gene>
<dbReference type="Proteomes" id="UP000178379">
    <property type="component" value="Unassembled WGS sequence"/>
</dbReference>
<dbReference type="AlphaFoldDB" id="A0A1F6T137"/>
<comment type="caution">
    <text evidence="6">The sequence shown here is derived from an EMBL/GenBank/DDBJ whole genome shotgun (WGS) entry which is preliminary data.</text>
</comment>
<feature type="active site" description="Proton donor" evidence="4">
    <location>
        <position position="120"/>
    </location>
</feature>
<reference evidence="6 7" key="1">
    <citation type="journal article" date="2016" name="Nat. Commun.">
        <title>Thousands of microbial genomes shed light on interconnected biogeochemical processes in an aquifer system.</title>
        <authorList>
            <person name="Anantharaman K."/>
            <person name="Brown C.T."/>
            <person name="Hug L.A."/>
            <person name="Sharon I."/>
            <person name="Castelle C.J."/>
            <person name="Probst A.J."/>
            <person name="Thomas B.C."/>
            <person name="Singh A."/>
            <person name="Wilkins M.J."/>
            <person name="Karaoz U."/>
            <person name="Brodie E.L."/>
            <person name="Williams K.H."/>
            <person name="Hubbard S.S."/>
            <person name="Banfield J.F."/>
        </authorList>
    </citation>
    <scope>NUCLEOTIDE SEQUENCE [LARGE SCALE GENOMIC DNA]</scope>
</reference>
<feature type="domain" description="Formyl transferase N-terminal" evidence="5">
    <location>
        <begin position="15"/>
        <end position="193"/>
    </location>
</feature>
<dbReference type="GO" id="GO:0005829">
    <property type="term" value="C:cytosol"/>
    <property type="evidence" value="ECO:0007669"/>
    <property type="project" value="TreeGrafter"/>
</dbReference>
<feature type="binding site" evidence="4">
    <location>
        <position position="118"/>
    </location>
    <ligand>
        <name>(6R)-10-formyltetrahydrofolate</name>
        <dbReference type="ChEBI" id="CHEBI:195366"/>
    </ligand>
</feature>
<name>A0A1F6T137_9PROT</name>
<proteinExistence type="inferred from homology"/>
<organism evidence="6 7">
    <name type="scientific">Candidatus Muproteobacteria bacterium RBG_16_62_13</name>
    <dbReference type="NCBI Taxonomy" id="1817756"/>
    <lineage>
        <taxon>Bacteria</taxon>
        <taxon>Pseudomonadati</taxon>
        <taxon>Pseudomonadota</taxon>
        <taxon>Candidatus Muproteobacteria</taxon>
    </lineage>
</organism>
<evidence type="ECO:0000313" key="7">
    <source>
        <dbReference type="Proteomes" id="UP000178379"/>
    </source>
</evidence>
<feature type="binding site" evidence="4">
    <location>
        <position position="76"/>
    </location>
    <ligand>
        <name>(6R)-10-formyltetrahydrofolate</name>
        <dbReference type="ChEBI" id="CHEBI:195366"/>
    </ligand>
</feature>
<evidence type="ECO:0000259" key="5">
    <source>
        <dbReference type="Pfam" id="PF00551"/>
    </source>
</evidence>
<keyword evidence="3 4" id="KW-0658">Purine biosynthesis</keyword>
<dbReference type="SUPFAM" id="SSF53328">
    <property type="entry name" value="Formyltransferase"/>
    <property type="match status" value="1"/>
</dbReference>
<dbReference type="HAMAP" id="MF_01930">
    <property type="entry name" value="PurN"/>
    <property type="match status" value="1"/>
</dbReference>
<dbReference type="EMBL" id="MFSQ01000112">
    <property type="protein sequence ID" value="OGI38834.1"/>
    <property type="molecule type" value="Genomic_DNA"/>
</dbReference>
<feature type="binding site" evidence="4">
    <location>
        <begin position="101"/>
        <end position="104"/>
    </location>
    <ligand>
        <name>(6R)-10-formyltetrahydrofolate</name>
        <dbReference type="ChEBI" id="CHEBI:195366"/>
    </ligand>
</feature>
<dbReference type="GO" id="GO:0004644">
    <property type="term" value="F:phosphoribosylglycinamide formyltransferase activity"/>
    <property type="evidence" value="ECO:0007669"/>
    <property type="project" value="UniProtKB-UniRule"/>
</dbReference>
<dbReference type="InterPro" id="IPR004607">
    <property type="entry name" value="GART"/>
</dbReference>
<dbReference type="Gene3D" id="3.40.50.170">
    <property type="entry name" value="Formyl transferase, N-terminal domain"/>
    <property type="match status" value="1"/>
</dbReference>
<dbReference type="Pfam" id="PF00551">
    <property type="entry name" value="Formyl_trans_N"/>
    <property type="match status" value="1"/>
</dbReference>
<dbReference type="CDD" id="cd08645">
    <property type="entry name" value="FMT_core_GART"/>
    <property type="match status" value="1"/>
</dbReference>
<keyword evidence="2 4" id="KW-0808">Transferase</keyword>
<sequence>MTTAGRESGAGRPSLVVLISGRGSNLQAILDAIRDGRLNADLRAVISNDPDAPGLEYARRSGIPTEVVDHRSYPSREAFDSELRRLIDRHAPALVVLAGFMRILGDDFIRHYEGRLINIHPSLLPAFPGLNTHARALAAGVREHGATVHFVTPAVDAGPVIVQARVPVKPGDSPETLAERVLREEHRILPEAIGWYLAGRLALREGRVLLDGQPAGKTGPA</sequence>
<evidence type="ECO:0000256" key="2">
    <source>
        <dbReference type="ARBA" id="ARBA00022679"/>
    </source>
</evidence>
<dbReference type="InterPro" id="IPR002376">
    <property type="entry name" value="Formyl_transf_N"/>
</dbReference>